<dbReference type="OMA" id="TINHWPA"/>
<dbReference type="Pfam" id="PF13621">
    <property type="entry name" value="Cupin_8"/>
    <property type="match status" value="1"/>
</dbReference>
<evidence type="ECO:0000256" key="4">
    <source>
        <dbReference type="ARBA" id="ARBA00023002"/>
    </source>
</evidence>
<dbReference type="GO" id="GO:0051864">
    <property type="term" value="F:histone H3K36 demethylase activity"/>
    <property type="evidence" value="ECO:0007669"/>
    <property type="project" value="TreeGrafter"/>
</dbReference>
<protein>
    <submittedName>
        <fullName evidence="8">JmjC domain-containing protein</fullName>
    </submittedName>
</protein>
<evidence type="ECO:0000256" key="1">
    <source>
        <dbReference type="ARBA" id="ARBA00001954"/>
    </source>
</evidence>
<dbReference type="PANTHER" id="PTHR12461:SF106">
    <property type="entry name" value="BIFUNCTIONAL PEPTIDASE AND ARGINYL-HYDROXYLASE JMJD5"/>
    <property type="match status" value="1"/>
</dbReference>
<evidence type="ECO:0000256" key="5">
    <source>
        <dbReference type="ARBA" id="ARBA00023004"/>
    </source>
</evidence>
<comment type="cofactor">
    <cofactor evidence="1">
        <name>Fe(2+)</name>
        <dbReference type="ChEBI" id="CHEBI:29033"/>
    </cofactor>
</comment>
<comment type="subcellular location">
    <subcellularLocation>
        <location evidence="2">Nucleus</location>
    </subcellularLocation>
</comment>
<dbReference type="InterPro" id="IPR041667">
    <property type="entry name" value="Cupin_8"/>
</dbReference>
<evidence type="ECO:0000259" key="7">
    <source>
        <dbReference type="PROSITE" id="PS51184"/>
    </source>
</evidence>
<dbReference type="EnsemblMetazoa" id="ASTEI05310-RA">
    <property type="protein sequence ID" value="ASTEI05310-PA"/>
    <property type="gene ID" value="ASTEI05310"/>
</dbReference>
<dbReference type="Gene3D" id="2.60.120.650">
    <property type="entry name" value="Cupin"/>
    <property type="match status" value="1"/>
</dbReference>
<dbReference type="GO" id="GO:0046872">
    <property type="term" value="F:metal ion binding"/>
    <property type="evidence" value="ECO:0007669"/>
    <property type="project" value="UniProtKB-KW"/>
</dbReference>
<dbReference type="VEuPathDB" id="VectorBase:ASTEI20_043265"/>
<evidence type="ECO:0000313" key="9">
    <source>
        <dbReference type="Proteomes" id="UP000076408"/>
    </source>
</evidence>
<evidence type="ECO:0000313" key="8">
    <source>
        <dbReference type="EnsemblMetazoa" id="ASTEI05310-PA"/>
    </source>
</evidence>
<organism evidence="8 9">
    <name type="scientific">Anopheles stephensi</name>
    <name type="common">Indo-Pakistan malaria mosquito</name>
    <dbReference type="NCBI Taxonomy" id="30069"/>
    <lineage>
        <taxon>Eukaryota</taxon>
        <taxon>Metazoa</taxon>
        <taxon>Ecdysozoa</taxon>
        <taxon>Arthropoda</taxon>
        <taxon>Hexapoda</taxon>
        <taxon>Insecta</taxon>
        <taxon>Pterygota</taxon>
        <taxon>Neoptera</taxon>
        <taxon>Endopterygota</taxon>
        <taxon>Diptera</taxon>
        <taxon>Nematocera</taxon>
        <taxon>Culicoidea</taxon>
        <taxon>Culicidae</taxon>
        <taxon>Anophelinae</taxon>
        <taxon>Anopheles</taxon>
    </lineage>
</organism>
<dbReference type="AlphaFoldDB" id="A0A182YA24"/>
<dbReference type="STRING" id="30069.A0A182YA24"/>
<evidence type="ECO:0000256" key="3">
    <source>
        <dbReference type="ARBA" id="ARBA00022723"/>
    </source>
</evidence>
<dbReference type="SMART" id="SM00558">
    <property type="entry name" value="JmjC"/>
    <property type="match status" value="1"/>
</dbReference>
<keyword evidence="9" id="KW-1185">Reference proteome</keyword>
<dbReference type="VEuPathDB" id="VectorBase:ASTE004788"/>
<keyword evidence="4" id="KW-0560">Oxidoreductase</keyword>
<sequence>MERCIQAILFIIPDKSLLLNRDCVIVNKLYHKVLSDVLEPLSNRLDRCKTDRNSFSTNLVKIGLMYDVVYNRLHTGQWNAVESGDREMFTILTYVRIVYTLCVSENDVDSIKDAIYLADLGLMLGCPIEKADTSATTTDILTETASTLTNHLAEFSTLEPPLKRLRLDVQVENIIAGESDSNTVPVVSCPSIEYFGKQFYDLKQPAILKGIIDGWPAMERWHDPNYLLNIAGERTVPIEIGSQYSNDDWSQKLMKFRDFVKQNICNEEASNPAGEQRAAYLAQHDLFDQIPALRADIAVPDYIARTDARPRIKAWFGPKGTVSPLHTDPCHNLLCQVFGAKVIILARPEDTEKLYPHEHFILNNTSQVDARQPDFERFPLAREVSFYRLTLHRGEVLYIPPKWWHYVESLSPSFSVSFWFE</sequence>
<dbReference type="Proteomes" id="UP000076408">
    <property type="component" value="Unassembled WGS sequence"/>
</dbReference>
<proteinExistence type="predicted"/>
<evidence type="ECO:0000256" key="6">
    <source>
        <dbReference type="ARBA" id="ARBA00023242"/>
    </source>
</evidence>
<name>A0A182YA24_ANOST</name>
<dbReference type="SUPFAM" id="SSF51197">
    <property type="entry name" value="Clavaminate synthase-like"/>
    <property type="match status" value="1"/>
</dbReference>
<keyword evidence="6" id="KW-0539">Nucleus</keyword>
<dbReference type="GO" id="GO:0005634">
    <property type="term" value="C:nucleus"/>
    <property type="evidence" value="ECO:0007669"/>
    <property type="project" value="UniProtKB-SubCell"/>
</dbReference>
<reference evidence="9" key="1">
    <citation type="journal article" date="2014" name="Genome Biol.">
        <title>Genome analysis of a major urban malaria vector mosquito, Anopheles stephensi.</title>
        <authorList>
            <person name="Jiang X."/>
            <person name="Peery A."/>
            <person name="Hall A.B."/>
            <person name="Sharma A."/>
            <person name="Chen X.G."/>
            <person name="Waterhouse R.M."/>
            <person name="Komissarov A."/>
            <person name="Riehle M.M."/>
            <person name="Shouche Y."/>
            <person name="Sharakhova M.V."/>
            <person name="Lawson D."/>
            <person name="Pakpour N."/>
            <person name="Arensburger P."/>
            <person name="Davidson V.L."/>
            <person name="Eiglmeier K."/>
            <person name="Emrich S."/>
            <person name="George P."/>
            <person name="Kennedy R.C."/>
            <person name="Mane S.P."/>
            <person name="Maslen G."/>
            <person name="Oringanje C."/>
            <person name="Qi Y."/>
            <person name="Settlage R."/>
            <person name="Tojo M."/>
            <person name="Tubio J.M."/>
            <person name="Unger M.F."/>
            <person name="Wang B."/>
            <person name="Vernick K.D."/>
            <person name="Ribeiro J.M."/>
            <person name="James A.A."/>
            <person name="Michel K."/>
            <person name="Riehle M.A."/>
            <person name="Luckhart S."/>
            <person name="Sharakhov I.V."/>
            <person name="Tu Z."/>
        </authorList>
    </citation>
    <scope>NUCLEOTIDE SEQUENCE [LARGE SCALE GENOMIC DNA]</scope>
    <source>
        <strain evidence="9">Indian</strain>
    </source>
</reference>
<dbReference type="PROSITE" id="PS51184">
    <property type="entry name" value="JMJC"/>
    <property type="match status" value="1"/>
</dbReference>
<keyword evidence="5" id="KW-0408">Iron</keyword>
<dbReference type="InterPro" id="IPR003347">
    <property type="entry name" value="JmjC_dom"/>
</dbReference>
<reference evidence="8" key="2">
    <citation type="submission" date="2020-05" db="UniProtKB">
        <authorList>
            <consortium name="EnsemblMetazoa"/>
        </authorList>
    </citation>
    <scope>IDENTIFICATION</scope>
    <source>
        <strain evidence="8">Indian</strain>
    </source>
</reference>
<feature type="domain" description="JmjC" evidence="7">
    <location>
        <begin position="279"/>
        <end position="421"/>
    </location>
</feature>
<keyword evidence="3" id="KW-0479">Metal-binding</keyword>
<dbReference type="PANTHER" id="PTHR12461">
    <property type="entry name" value="HYPOXIA-INDUCIBLE FACTOR 1 ALPHA INHIBITOR-RELATED"/>
    <property type="match status" value="1"/>
</dbReference>
<evidence type="ECO:0000256" key="2">
    <source>
        <dbReference type="ARBA" id="ARBA00004123"/>
    </source>
</evidence>
<accession>A0A182YA24</accession>
<dbReference type="VEuPathDB" id="VectorBase:ASTEI05310"/>